<dbReference type="Proteomes" id="UP000235371">
    <property type="component" value="Unassembled WGS sequence"/>
</dbReference>
<protein>
    <submittedName>
        <fullName evidence="1">Uncharacterized protein</fullName>
    </submittedName>
</protein>
<dbReference type="Gene3D" id="1.10.630.10">
    <property type="entry name" value="Cytochrome P450"/>
    <property type="match status" value="1"/>
</dbReference>
<dbReference type="AlphaFoldDB" id="A0A2J6T262"/>
<dbReference type="GO" id="GO:0016705">
    <property type="term" value="F:oxidoreductase activity, acting on paired donors, with incorporation or reduction of molecular oxygen"/>
    <property type="evidence" value="ECO:0007669"/>
    <property type="project" value="InterPro"/>
</dbReference>
<keyword evidence="2" id="KW-1185">Reference proteome</keyword>
<dbReference type="RefSeq" id="XP_024734016.1">
    <property type="nucleotide sequence ID" value="XM_024887080.1"/>
</dbReference>
<accession>A0A2J6T262</accession>
<dbReference type="GO" id="GO:0020037">
    <property type="term" value="F:heme binding"/>
    <property type="evidence" value="ECO:0007669"/>
    <property type="project" value="InterPro"/>
</dbReference>
<proteinExistence type="predicted"/>
<name>A0A2J6T262_9HELO</name>
<evidence type="ECO:0000313" key="2">
    <source>
        <dbReference type="Proteomes" id="UP000235371"/>
    </source>
</evidence>
<dbReference type="InterPro" id="IPR036396">
    <property type="entry name" value="Cyt_P450_sf"/>
</dbReference>
<sequence>MSFETSLDTLLSNLVWTILTPPWLIKHLPFEGARKAHEPFVNWESGRSTSRLPWRWNRYHAFVGSKPMARSGERGSHLRARSRKENSKFHLCLTQIPGNAFVMVVAGHETLANNYRPTAYYTYNSWTAKGNISALLSGIVGAVLNEQLRSMPPVVAIPKQVSKHQDQIIVVDGKRSTLPAGAHMSLNVVGIHSNLNTGQRSARKLQMMHMTLMISGQKDSWLRVHQMEHSLLTVQQNQRTAKISEGPLERTLLCNSSVLRHDPISPSLIVRDLSWEGDWLNILSNSQWMNGATDEEVPKMSDEERTKLYKLAQDKARSTIRSATQITLELHD</sequence>
<dbReference type="GeneID" id="36595156"/>
<dbReference type="OrthoDB" id="1470350at2759"/>
<dbReference type="STRING" id="1095630.A0A2J6T262"/>
<dbReference type="EMBL" id="KZ613847">
    <property type="protein sequence ID" value="PMD57112.1"/>
    <property type="molecule type" value="Genomic_DNA"/>
</dbReference>
<dbReference type="InParanoid" id="A0A2J6T262"/>
<organism evidence="1 2">
    <name type="scientific">Hyaloscypha bicolor E</name>
    <dbReference type="NCBI Taxonomy" id="1095630"/>
    <lineage>
        <taxon>Eukaryota</taxon>
        <taxon>Fungi</taxon>
        <taxon>Dikarya</taxon>
        <taxon>Ascomycota</taxon>
        <taxon>Pezizomycotina</taxon>
        <taxon>Leotiomycetes</taxon>
        <taxon>Helotiales</taxon>
        <taxon>Hyaloscyphaceae</taxon>
        <taxon>Hyaloscypha</taxon>
        <taxon>Hyaloscypha bicolor</taxon>
    </lineage>
</organism>
<dbReference type="SUPFAM" id="SSF48264">
    <property type="entry name" value="Cytochrome P450"/>
    <property type="match status" value="1"/>
</dbReference>
<dbReference type="GO" id="GO:0004497">
    <property type="term" value="F:monooxygenase activity"/>
    <property type="evidence" value="ECO:0007669"/>
    <property type="project" value="InterPro"/>
</dbReference>
<evidence type="ECO:0000313" key="1">
    <source>
        <dbReference type="EMBL" id="PMD57112.1"/>
    </source>
</evidence>
<reference evidence="1 2" key="1">
    <citation type="submission" date="2016-04" db="EMBL/GenBank/DDBJ databases">
        <title>A degradative enzymes factory behind the ericoid mycorrhizal symbiosis.</title>
        <authorList>
            <consortium name="DOE Joint Genome Institute"/>
            <person name="Martino E."/>
            <person name="Morin E."/>
            <person name="Grelet G."/>
            <person name="Kuo A."/>
            <person name="Kohler A."/>
            <person name="Daghino S."/>
            <person name="Barry K."/>
            <person name="Choi C."/>
            <person name="Cichocki N."/>
            <person name="Clum A."/>
            <person name="Copeland A."/>
            <person name="Hainaut M."/>
            <person name="Haridas S."/>
            <person name="Labutti K."/>
            <person name="Lindquist E."/>
            <person name="Lipzen A."/>
            <person name="Khouja H.-R."/>
            <person name="Murat C."/>
            <person name="Ohm R."/>
            <person name="Olson A."/>
            <person name="Spatafora J."/>
            <person name="Veneault-Fourrey C."/>
            <person name="Henrissat B."/>
            <person name="Grigoriev I."/>
            <person name="Martin F."/>
            <person name="Perotto S."/>
        </authorList>
    </citation>
    <scope>NUCLEOTIDE SEQUENCE [LARGE SCALE GENOMIC DNA]</scope>
    <source>
        <strain evidence="1 2">E</strain>
    </source>
</reference>
<dbReference type="GO" id="GO:0005506">
    <property type="term" value="F:iron ion binding"/>
    <property type="evidence" value="ECO:0007669"/>
    <property type="project" value="InterPro"/>
</dbReference>
<gene>
    <name evidence="1" type="ORF">K444DRAFT_665545</name>
</gene>